<feature type="active site" evidence="8">
    <location>
        <position position="250"/>
    </location>
</feature>
<evidence type="ECO:0000313" key="12">
    <source>
        <dbReference type="Proteomes" id="UP000177445"/>
    </source>
</evidence>
<evidence type="ECO:0000256" key="8">
    <source>
        <dbReference type="PROSITE-ProRule" id="PRU10007"/>
    </source>
</evidence>
<keyword evidence="3 9" id="KW-0560">Oxidoreductase</keyword>
<dbReference type="Proteomes" id="UP000177445">
    <property type="component" value="Chromosome"/>
</dbReference>
<evidence type="ECO:0000256" key="1">
    <source>
        <dbReference type="ARBA" id="ARBA00009986"/>
    </source>
</evidence>
<reference evidence="11 12" key="1">
    <citation type="submission" date="2016-10" db="EMBL/GenBank/DDBJ databases">
        <title>Marinobacter salinus sp. nov., a moderately halophilic bacterium isolated from a tidal flat environment.</title>
        <authorList>
            <person name="Park S.-J."/>
        </authorList>
    </citation>
    <scope>NUCLEOTIDE SEQUENCE [LARGE SCALE GENOMIC DNA]</scope>
    <source>
        <strain evidence="11 12">Hb8</strain>
    </source>
</reference>
<dbReference type="EC" id="1.2.1.65" evidence="6"/>
<evidence type="ECO:0000256" key="4">
    <source>
        <dbReference type="ARBA" id="ARBA00035632"/>
    </source>
</evidence>
<comment type="pathway">
    <text evidence="4">Aromatic compound metabolism; naphthalene degradation.</text>
</comment>
<evidence type="ECO:0000256" key="7">
    <source>
        <dbReference type="ARBA" id="ARBA00070319"/>
    </source>
</evidence>
<dbReference type="EMBL" id="CP017715">
    <property type="protein sequence ID" value="AOY89322.1"/>
    <property type="molecule type" value="Genomic_DNA"/>
</dbReference>
<dbReference type="PANTHER" id="PTHR11699">
    <property type="entry name" value="ALDEHYDE DEHYDROGENASE-RELATED"/>
    <property type="match status" value="1"/>
</dbReference>
<dbReference type="InterPro" id="IPR015590">
    <property type="entry name" value="Aldehyde_DH_dom"/>
</dbReference>
<sequence>MIDDWPTELLIGGQLCTGLGAAETIYDPRTAQSLGAVPEASANQADDAVAQASDAFHAWSRMAINQRSRLLLSIAETIERAKPWLAGLEAINCGKNPGQALDEELPAAADTFRYYAGLIRNQAAPMAGEYCPGQTSFVRRSAVGVVVAIAPWNYPIMMAAWKIAPALAAGNTVVFKPSELTPYTALALARLIASVVPPGVLNIVTGRGESVGRQLITNPRVRMISLTGGIPTGQKILQAAHKSVKRTHLELGGKAPVLVLDDADVEKTVAGVARYGYYNAGQDCTAACRIFVQKGIYDQFVDMLSERVGGLRFGVSRHQDDVGPLISDRQRNSIASFVERAREQSHIDVTVGGYIPDLEGYFYAPTLIVGAQQSDEIVQAEVFGPVVSVTCCDDEQQAVSWANASEYGLASSVWSGDIGRAMRVASELEYGATWINSHFLLASEMPHGGLRASGYGNDLSAFALDDYSVLRHIMVSH</sequence>
<dbReference type="SUPFAM" id="SSF53720">
    <property type="entry name" value="ALDH-like"/>
    <property type="match status" value="1"/>
</dbReference>
<proteinExistence type="inferred from homology"/>
<dbReference type="InterPro" id="IPR016163">
    <property type="entry name" value="Ald_DH_C"/>
</dbReference>
<dbReference type="AlphaFoldDB" id="A0A1D9GNV5"/>
<evidence type="ECO:0000256" key="9">
    <source>
        <dbReference type="RuleBase" id="RU003345"/>
    </source>
</evidence>
<dbReference type="FunFam" id="3.40.309.10:FF:000010">
    <property type="entry name" value="Gamma-aminobutyraldehyde dehydrogenase"/>
    <property type="match status" value="1"/>
</dbReference>
<evidence type="ECO:0000256" key="2">
    <source>
        <dbReference type="ARBA" id="ARBA00022797"/>
    </source>
</evidence>
<protein>
    <recommendedName>
        <fullName evidence="7">Salicylaldehyde dehydrogenase</fullName>
        <ecNumber evidence="6">1.2.1.65</ecNumber>
    </recommendedName>
</protein>
<dbReference type="KEGG" id="msq:BKP64_14720"/>
<dbReference type="InterPro" id="IPR016162">
    <property type="entry name" value="Ald_DH_N"/>
</dbReference>
<keyword evidence="12" id="KW-1185">Reference proteome</keyword>
<dbReference type="Pfam" id="PF00171">
    <property type="entry name" value="Aldedh"/>
    <property type="match status" value="1"/>
</dbReference>
<comment type="similarity">
    <text evidence="1 9">Belongs to the aldehyde dehydrogenase family.</text>
</comment>
<dbReference type="InterPro" id="IPR016161">
    <property type="entry name" value="Ald_DH/histidinol_DH"/>
</dbReference>
<dbReference type="PROSITE" id="PS00687">
    <property type="entry name" value="ALDEHYDE_DEHYDR_GLU"/>
    <property type="match status" value="1"/>
</dbReference>
<evidence type="ECO:0000259" key="10">
    <source>
        <dbReference type="Pfam" id="PF00171"/>
    </source>
</evidence>
<name>A0A1D9GNV5_9GAMM</name>
<dbReference type="NCBIfam" id="NF010000">
    <property type="entry name" value="PRK13473.1"/>
    <property type="match status" value="1"/>
</dbReference>
<gene>
    <name evidence="11" type="ORF">BKP64_14720</name>
</gene>
<accession>A0A1D9GNV5</accession>
<dbReference type="InterPro" id="IPR029510">
    <property type="entry name" value="Ald_DH_CS_GLU"/>
</dbReference>
<dbReference type="Gene3D" id="3.40.605.10">
    <property type="entry name" value="Aldehyde Dehydrogenase, Chain A, domain 1"/>
    <property type="match status" value="1"/>
</dbReference>
<dbReference type="FunFam" id="3.40.605.10:FF:000007">
    <property type="entry name" value="NAD/NADP-dependent betaine aldehyde dehydrogenase"/>
    <property type="match status" value="1"/>
</dbReference>
<dbReference type="Gene3D" id="3.40.309.10">
    <property type="entry name" value="Aldehyde Dehydrogenase, Chain A, domain 2"/>
    <property type="match status" value="1"/>
</dbReference>
<dbReference type="STRING" id="1874317.BKP64_14720"/>
<evidence type="ECO:0000256" key="6">
    <source>
        <dbReference type="ARBA" id="ARBA00066992"/>
    </source>
</evidence>
<evidence type="ECO:0000256" key="3">
    <source>
        <dbReference type="ARBA" id="ARBA00023002"/>
    </source>
</evidence>
<evidence type="ECO:0000313" key="11">
    <source>
        <dbReference type="EMBL" id="AOY89322.1"/>
    </source>
</evidence>
<comment type="catalytic activity">
    <reaction evidence="5">
        <text>salicylaldehyde + NAD(+) + H2O = salicylate + NADH + 2 H(+)</text>
        <dbReference type="Rhea" id="RHEA:18537"/>
        <dbReference type="ChEBI" id="CHEBI:15377"/>
        <dbReference type="ChEBI" id="CHEBI:15378"/>
        <dbReference type="ChEBI" id="CHEBI:16008"/>
        <dbReference type="ChEBI" id="CHEBI:30762"/>
        <dbReference type="ChEBI" id="CHEBI:57540"/>
        <dbReference type="ChEBI" id="CHEBI:57945"/>
        <dbReference type="EC" id="1.2.1.65"/>
    </reaction>
</comment>
<feature type="domain" description="Aldehyde dehydrogenase" evidence="10">
    <location>
        <begin position="25"/>
        <end position="472"/>
    </location>
</feature>
<dbReference type="OrthoDB" id="9812625at2"/>
<dbReference type="GO" id="GO:0018485">
    <property type="term" value="F:salicylaldehyde dehydrogenase (NAD+) activity"/>
    <property type="evidence" value="ECO:0007669"/>
    <property type="project" value="UniProtKB-EC"/>
</dbReference>
<evidence type="ECO:0000256" key="5">
    <source>
        <dbReference type="ARBA" id="ARBA00050596"/>
    </source>
</evidence>
<keyword evidence="2" id="KW-0058">Aromatic hydrocarbons catabolism</keyword>
<organism evidence="11 12">
    <name type="scientific">Marinobacter salinus</name>
    <dbReference type="NCBI Taxonomy" id="1874317"/>
    <lineage>
        <taxon>Bacteria</taxon>
        <taxon>Pseudomonadati</taxon>
        <taxon>Pseudomonadota</taxon>
        <taxon>Gammaproteobacteria</taxon>
        <taxon>Pseudomonadales</taxon>
        <taxon>Marinobacteraceae</taxon>
        <taxon>Marinobacter</taxon>
    </lineage>
</organism>
<dbReference type="RefSeq" id="WP_070971709.1">
    <property type="nucleotide sequence ID" value="NZ_CP017715.1"/>
</dbReference>